<protein>
    <recommendedName>
        <fullName evidence="2">Reverse transcriptase zinc-binding domain-containing protein</fullName>
    </recommendedName>
</protein>
<reference evidence="1" key="2">
    <citation type="journal article" date="2024" name="Plant">
        <title>Genomic evolution and insights into agronomic trait innovations of Sesamum species.</title>
        <authorList>
            <person name="Miao H."/>
            <person name="Wang L."/>
            <person name="Qu L."/>
            <person name="Liu H."/>
            <person name="Sun Y."/>
            <person name="Le M."/>
            <person name="Wang Q."/>
            <person name="Wei S."/>
            <person name="Zheng Y."/>
            <person name="Lin W."/>
            <person name="Duan Y."/>
            <person name="Cao H."/>
            <person name="Xiong S."/>
            <person name="Wang X."/>
            <person name="Wei L."/>
            <person name="Li C."/>
            <person name="Ma Q."/>
            <person name="Ju M."/>
            <person name="Zhao R."/>
            <person name="Li G."/>
            <person name="Mu C."/>
            <person name="Tian Q."/>
            <person name="Mei H."/>
            <person name="Zhang T."/>
            <person name="Gao T."/>
            <person name="Zhang H."/>
        </authorList>
    </citation>
    <scope>NUCLEOTIDE SEQUENCE</scope>
    <source>
        <strain evidence="1">G02</strain>
    </source>
</reference>
<gene>
    <name evidence="1" type="ORF">Sradi_5748900</name>
</gene>
<evidence type="ECO:0008006" key="2">
    <source>
        <dbReference type="Google" id="ProtNLM"/>
    </source>
</evidence>
<proteinExistence type="predicted"/>
<sequence>MVHCIRSKTQVVPNSNFLNANDSYSPSFTWHSLLCTKELLAAGLQWSIGNGESVPIVGIPWLPKPNTFQVIHPPKSLNGSETVSALMTDNVWNKKLIREMFECDDSECVLSISLPSDQRQDVLIWHYGKQGQFSVRSAYSLACVLASNGNSSNIMRTWGSVWELHIAPKIRLFIWKMCNKQCISSLFWAPVK</sequence>
<dbReference type="EMBL" id="JACGWJ010000026">
    <property type="protein sequence ID" value="KAL0313496.1"/>
    <property type="molecule type" value="Genomic_DNA"/>
</dbReference>
<name>A0AAW2L6M8_SESRA</name>
<dbReference type="AlphaFoldDB" id="A0AAW2L6M8"/>
<organism evidence="1">
    <name type="scientific">Sesamum radiatum</name>
    <name type="common">Black benniseed</name>
    <dbReference type="NCBI Taxonomy" id="300843"/>
    <lineage>
        <taxon>Eukaryota</taxon>
        <taxon>Viridiplantae</taxon>
        <taxon>Streptophyta</taxon>
        <taxon>Embryophyta</taxon>
        <taxon>Tracheophyta</taxon>
        <taxon>Spermatophyta</taxon>
        <taxon>Magnoliopsida</taxon>
        <taxon>eudicotyledons</taxon>
        <taxon>Gunneridae</taxon>
        <taxon>Pentapetalae</taxon>
        <taxon>asterids</taxon>
        <taxon>lamiids</taxon>
        <taxon>Lamiales</taxon>
        <taxon>Pedaliaceae</taxon>
        <taxon>Sesamum</taxon>
    </lineage>
</organism>
<accession>A0AAW2L6M8</accession>
<comment type="caution">
    <text evidence="1">The sequence shown here is derived from an EMBL/GenBank/DDBJ whole genome shotgun (WGS) entry which is preliminary data.</text>
</comment>
<evidence type="ECO:0000313" key="1">
    <source>
        <dbReference type="EMBL" id="KAL0313496.1"/>
    </source>
</evidence>
<reference evidence="1" key="1">
    <citation type="submission" date="2020-06" db="EMBL/GenBank/DDBJ databases">
        <authorList>
            <person name="Li T."/>
            <person name="Hu X."/>
            <person name="Zhang T."/>
            <person name="Song X."/>
            <person name="Zhang H."/>
            <person name="Dai N."/>
            <person name="Sheng W."/>
            <person name="Hou X."/>
            <person name="Wei L."/>
        </authorList>
    </citation>
    <scope>NUCLEOTIDE SEQUENCE</scope>
    <source>
        <strain evidence="1">G02</strain>
        <tissue evidence="1">Leaf</tissue>
    </source>
</reference>